<name>A0A3A4KI06_9NOCA</name>
<gene>
    <name evidence="1" type="ORF">D5S18_13705</name>
</gene>
<evidence type="ECO:0000313" key="1">
    <source>
        <dbReference type="EMBL" id="RJO75826.1"/>
    </source>
</evidence>
<keyword evidence="2" id="KW-1185">Reference proteome</keyword>
<sequence>MNRVSVAQHAVREYGLRLRALWVNDLGENSWQGQFIDPRTGARLPPFVLRPDRHGQAILPGGFGKSLPTRGDWVLLLLPKP</sequence>
<dbReference type="AlphaFoldDB" id="A0A3A4KI06"/>
<reference evidence="1 2" key="1">
    <citation type="submission" date="2018-09" db="EMBL/GenBank/DDBJ databases">
        <title>YIM PH21274 draft genome.</title>
        <authorList>
            <person name="Miao C."/>
        </authorList>
    </citation>
    <scope>NUCLEOTIDE SEQUENCE [LARGE SCALE GENOMIC DNA]</scope>
    <source>
        <strain evidence="1 2">YIM PH 21724</strain>
    </source>
</reference>
<dbReference type="EMBL" id="QZFU01000017">
    <property type="protein sequence ID" value="RJO75826.1"/>
    <property type="molecule type" value="Genomic_DNA"/>
</dbReference>
<protein>
    <submittedName>
        <fullName evidence="1">Uncharacterized protein</fullName>
    </submittedName>
</protein>
<evidence type="ECO:0000313" key="2">
    <source>
        <dbReference type="Proteomes" id="UP000266677"/>
    </source>
</evidence>
<organism evidence="1 2">
    <name type="scientific">Nocardia panacis</name>
    <dbReference type="NCBI Taxonomy" id="2340916"/>
    <lineage>
        <taxon>Bacteria</taxon>
        <taxon>Bacillati</taxon>
        <taxon>Actinomycetota</taxon>
        <taxon>Actinomycetes</taxon>
        <taxon>Mycobacteriales</taxon>
        <taxon>Nocardiaceae</taxon>
        <taxon>Nocardia</taxon>
    </lineage>
</organism>
<dbReference type="Proteomes" id="UP000266677">
    <property type="component" value="Unassembled WGS sequence"/>
</dbReference>
<accession>A0A3A4KI06</accession>
<proteinExistence type="predicted"/>
<comment type="caution">
    <text evidence="1">The sequence shown here is derived from an EMBL/GenBank/DDBJ whole genome shotgun (WGS) entry which is preliminary data.</text>
</comment>